<dbReference type="PANTHER" id="PTHR36478">
    <property type="entry name" value="OS04G0614237 PROTEIN-RELATED"/>
    <property type="match status" value="1"/>
</dbReference>
<accession>A0A3B6CBF2</accession>
<dbReference type="InterPro" id="IPR006594">
    <property type="entry name" value="LisH"/>
</dbReference>
<dbReference type="Gramene" id="TraesWEE_scaffold_004657_01G000100.1">
    <property type="protein sequence ID" value="TraesWEE_scaffold_004657_01G000100.1"/>
    <property type="gene ID" value="TraesWEE_scaffold_004657_01G000100"/>
</dbReference>
<organism evidence="2">
    <name type="scientific">Triticum aestivum</name>
    <name type="common">Wheat</name>
    <dbReference type="NCBI Taxonomy" id="4565"/>
    <lineage>
        <taxon>Eukaryota</taxon>
        <taxon>Viridiplantae</taxon>
        <taxon>Streptophyta</taxon>
        <taxon>Embryophyta</taxon>
        <taxon>Tracheophyta</taxon>
        <taxon>Spermatophyta</taxon>
        <taxon>Magnoliopsida</taxon>
        <taxon>Liliopsida</taxon>
        <taxon>Poales</taxon>
        <taxon>Poaceae</taxon>
        <taxon>BOP clade</taxon>
        <taxon>Pooideae</taxon>
        <taxon>Triticodae</taxon>
        <taxon>Triticeae</taxon>
        <taxon>Triticinae</taxon>
        <taxon>Triticum</taxon>
    </lineage>
</organism>
<protein>
    <recommendedName>
        <fullName evidence="4">CTLH domain-containing protein</fullName>
    </recommendedName>
</protein>
<evidence type="ECO:0008006" key="4">
    <source>
        <dbReference type="Google" id="ProtNLM"/>
    </source>
</evidence>
<dbReference type="Gramene" id="TraesCAD_scaffold_076489_01G000100.1">
    <property type="protein sequence ID" value="TraesCAD_scaffold_076489_01G000100.1"/>
    <property type="gene ID" value="TraesCAD_scaffold_076489_01G000100"/>
</dbReference>
<name>A0A3B6CBF2_WHEAT</name>
<dbReference type="Gramene" id="TraesCLE_scaffold_077016_01G000100.1">
    <property type="protein sequence ID" value="TraesCLE_scaffold_077016_01G000100.1"/>
    <property type="gene ID" value="TraesCLE_scaffold_077016_01G000100"/>
</dbReference>
<feature type="region of interest" description="Disordered" evidence="1">
    <location>
        <begin position="1"/>
        <end position="21"/>
    </location>
</feature>
<proteinExistence type="predicted"/>
<keyword evidence="3" id="KW-1185">Reference proteome</keyword>
<dbReference type="Gramene" id="TraesCS2B02G437100.1">
    <property type="protein sequence ID" value="TraesCS2B02G437100.1"/>
    <property type="gene ID" value="TraesCS2B02G437100"/>
</dbReference>
<dbReference type="OrthoDB" id="694960at2759"/>
<dbReference type="Proteomes" id="UP000019116">
    <property type="component" value="Chromosome 2B"/>
</dbReference>
<dbReference type="PANTHER" id="PTHR36478:SF22">
    <property type="entry name" value="OS04G0616900 PROTEIN"/>
    <property type="match status" value="1"/>
</dbReference>
<dbReference type="Gramene" id="TraesCS2B03G1112200.1">
    <property type="protein sequence ID" value="TraesCS2B03G1112200.1.CDS"/>
    <property type="gene ID" value="TraesCS2B03G1112200"/>
</dbReference>
<dbReference type="STRING" id="4565.A0A3B6CBF2"/>
<dbReference type="Gramene" id="TraesROB_scaffold_006252_01G000100.1">
    <property type="protein sequence ID" value="TraesROB_scaffold_006252_01G000100.1"/>
    <property type="gene ID" value="TraesROB_scaffold_006252_01G000100"/>
</dbReference>
<sequence>MKFSGPRCGSGEPKRKRNPSSVRRSLEYPCVSRLRRRLLLAFLSRHGFSSTFQALLQETTVFFRVEHLQRLARQGQWDDAIKYVVRFVPKVDAMLGEEGRLLFSFINLHRTIHSISIGTPHGAIMTEFYERDLSEFPNAPSGAVRRVRLLSALHRNEKLRAAIDWQLVRNRAAEIAKDLIAKTPEFNDLLRLPNCRDKPHNILPIRPCSSSHRRRHKKEGGRIAASDLTKFYLRKKRSSSLLLSSSHFELGTSSGTPCLPASGLSCKASALLADILDESVKAGLCRTAGSFKMGILLNIPAMKQTENASESHRHLVTFA</sequence>
<dbReference type="OMA" id="NIPAMKQ"/>
<evidence type="ECO:0000313" key="2">
    <source>
        <dbReference type="EnsemblPlants" id="TraesCS2B02G437100.1"/>
    </source>
</evidence>
<evidence type="ECO:0000313" key="3">
    <source>
        <dbReference type="Proteomes" id="UP000019116"/>
    </source>
</evidence>
<dbReference type="EnsemblPlants" id="TraesCS2B02G437100.1">
    <property type="protein sequence ID" value="TraesCS2B02G437100.1"/>
    <property type="gene ID" value="TraesCS2B02G437100"/>
</dbReference>
<reference evidence="2" key="2">
    <citation type="submission" date="2018-10" db="UniProtKB">
        <authorList>
            <consortium name="EnsemblPlants"/>
        </authorList>
    </citation>
    <scope>IDENTIFICATION</scope>
</reference>
<reference evidence="2" key="1">
    <citation type="submission" date="2018-08" db="EMBL/GenBank/DDBJ databases">
        <authorList>
            <person name="Rossello M."/>
        </authorList>
    </citation>
    <scope>NUCLEOTIDE SEQUENCE [LARGE SCALE GENOMIC DNA]</scope>
    <source>
        <strain evidence="2">cv. Chinese Spring</strain>
    </source>
</reference>
<dbReference type="AlphaFoldDB" id="A0A3B6CBF2"/>
<dbReference type="PROSITE" id="PS50896">
    <property type="entry name" value="LISH"/>
    <property type="match status" value="1"/>
</dbReference>
<evidence type="ECO:0000256" key="1">
    <source>
        <dbReference type="SAM" id="MobiDB-lite"/>
    </source>
</evidence>